<dbReference type="Proteomes" id="UP001278500">
    <property type="component" value="Unassembled WGS sequence"/>
</dbReference>
<reference evidence="2" key="1">
    <citation type="journal article" date="2023" name="Mol. Phylogenet. Evol.">
        <title>Genome-scale phylogeny and comparative genomics of the fungal order Sordariales.</title>
        <authorList>
            <person name="Hensen N."/>
            <person name="Bonometti L."/>
            <person name="Westerberg I."/>
            <person name="Brannstrom I.O."/>
            <person name="Guillou S."/>
            <person name="Cros-Aarteil S."/>
            <person name="Calhoun S."/>
            <person name="Haridas S."/>
            <person name="Kuo A."/>
            <person name="Mondo S."/>
            <person name="Pangilinan J."/>
            <person name="Riley R."/>
            <person name="LaButti K."/>
            <person name="Andreopoulos B."/>
            <person name="Lipzen A."/>
            <person name="Chen C."/>
            <person name="Yan M."/>
            <person name="Daum C."/>
            <person name="Ng V."/>
            <person name="Clum A."/>
            <person name="Steindorff A."/>
            <person name="Ohm R.A."/>
            <person name="Martin F."/>
            <person name="Silar P."/>
            <person name="Natvig D.O."/>
            <person name="Lalanne C."/>
            <person name="Gautier V."/>
            <person name="Ament-Velasquez S.L."/>
            <person name="Kruys A."/>
            <person name="Hutchinson M.I."/>
            <person name="Powell A.J."/>
            <person name="Barry K."/>
            <person name="Miller A.N."/>
            <person name="Grigoriev I.V."/>
            <person name="Debuchy R."/>
            <person name="Gladieux P."/>
            <person name="Hiltunen Thoren M."/>
            <person name="Johannesson H."/>
        </authorList>
    </citation>
    <scope>NUCLEOTIDE SEQUENCE</scope>
    <source>
        <strain evidence="2">CBS 560.94</strain>
    </source>
</reference>
<name>A0AAE0JQP9_9PEZI</name>
<protein>
    <submittedName>
        <fullName evidence="2">Uncharacterized protein</fullName>
    </submittedName>
</protein>
<gene>
    <name evidence="2" type="ORF">B0H65DRAFT_42206</name>
</gene>
<sequence length="154" mass="17394">MQVREWWRRSGSGIHTCPDTQLFKSPPQLHHFLSFLFFFSFLIPPTAFPSGVSSSAFHQSTSTKKSSSCLPPNDFSIINLKTRCAQDDHIMFPQFRQPAHFRNAPAGVEHRVETPQPAFRPGVANREPVSGESVSQTRKRFERPVAPPRVCGCQ</sequence>
<evidence type="ECO:0000313" key="3">
    <source>
        <dbReference type="Proteomes" id="UP001278500"/>
    </source>
</evidence>
<accession>A0AAE0JQP9</accession>
<evidence type="ECO:0000313" key="2">
    <source>
        <dbReference type="EMBL" id="KAK3355284.1"/>
    </source>
</evidence>
<keyword evidence="3" id="KW-1185">Reference proteome</keyword>
<reference evidence="2" key="2">
    <citation type="submission" date="2023-06" db="EMBL/GenBank/DDBJ databases">
        <authorList>
            <consortium name="Lawrence Berkeley National Laboratory"/>
            <person name="Haridas S."/>
            <person name="Hensen N."/>
            <person name="Bonometti L."/>
            <person name="Westerberg I."/>
            <person name="Brannstrom I.O."/>
            <person name="Guillou S."/>
            <person name="Cros-Aarteil S."/>
            <person name="Calhoun S."/>
            <person name="Kuo A."/>
            <person name="Mondo S."/>
            <person name="Pangilinan J."/>
            <person name="Riley R."/>
            <person name="Labutti K."/>
            <person name="Andreopoulos B."/>
            <person name="Lipzen A."/>
            <person name="Chen C."/>
            <person name="Yanf M."/>
            <person name="Daum C."/>
            <person name="Ng V."/>
            <person name="Clum A."/>
            <person name="Steindorff A."/>
            <person name="Ohm R."/>
            <person name="Martin F."/>
            <person name="Silar P."/>
            <person name="Natvig D."/>
            <person name="Lalanne C."/>
            <person name="Gautier V."/>
            <person name="Ament-Velasquez S.L."/>
            <person name="Kruys A."/>
            <person name="Hutchinson M.I."/>
            <person name="Powell A.J."/>
            <person name="Barry K."/>
            <person name="Miller A.N."/>
            <person name="Grigoriev I.V."/>
            <person name="Debuchy R."/>
            <person name="Gladieux P."/>
            <person name="Thoren M.H."/>
            <person name="Johannesson H."/>
        </authorList>
    </citation>
    <scope>NUCLEOTIDE SEQUENCE</scope>
    <source>
        <strain evidence="2">CBS 560.94</strain>
    </source>
</reference>
<dbReference type="RefSeq" id="XP_062686662.1">
    <property type="nucleotide sequence ID" value="XM_062824379.1"/>
</dbReference>
<organism evidence="2 3">
    <name type="scientific">Neurospora tetraspora</name>
    <dbReference type="NCBI Taxonomy" id="94610"/>
    <lineage>
        <taxon>Eukaryota</taxon>
        <taxon>Fungi</taxon>
        <taxon>Dikarya</taxon>
        <taxon>Ascomycota</taxon>
        <taxon>Pezizomycotina</taxon>
        <taxon>Sordariomycetes</taxon>
        <taxon>Sordariomycetidae</taxon>
        <taxon>Sordariales</taxon>
        <taxon>Sordariaceae</taxon>
        <taxon>Neurospora</taxon>
    </lineage>
</organism>
<comment type="caution">
    <text evidence="2">The sequence shown here is derived from an EMBL/GenBank/DDBJ whole genome shotgun (WGS) entry which is preliminary data.</text>
</comment>
<dbReference type="GeneID" id="87861533"/>
<feature type="region of interest" description="Disordered" evidence="1">
    <location>
        <begin position="118"/>
        <end position="154"/>
    </location>
</feature>
<proteinExistence type="predicted"/>
<evidence type="ECO:0000256" key="1">
    <source>
        <dbReference type="SAM" id="MobiDB-lite"/>
    </source>
</evidence>
<dbReference type="EMBL" id="JAUEPP010000001">
    <property type="protein sequence ID" value="KAK3355284.1"/>
    <property type="molecule type" value="Genomic_DNA"/>
</dbReference>
<dbReference type="AlphaFoldDB" id="A0AAE0JQP9"/>